<dbReference type="EMBL" id="JBBNAG010000011">
    <property type="protein sequence ID" value="KAK9095275.1"/>
    <property type="molecule type" value="Genomic_DNA"/>
</dbReference>
<dbReference type="AlphaFoldDB" id="A0AAP0EKR2"/>
<sequence>MATLQRVTAALFIVLLSIVLCSATRALLTLDVGYGIGHGVGGGAGAGYGGAAGGIPVEGHGGIGKAVRGMAVMEVVAEEECMDGGRMEERIAAAEVEGVVVGVVAVMVVVVAVAEAAAAQEEIMASFYVDRSNVQAGGHPGGIDERNLLVDDLADEVLCGAGGLRDEVMMWSCVTKREWYHAELGVHELEEMVRRDVMLRD</sequence>
<evidence type="ECO:0000313" key="3">
    <source>
        <dbReference type="Proteomes" id="UP001419268"/>
    </source>
</evidence>
<feature type="chain" id="PRO_5042930076" evidence="1">
    <location>
        <begin position="24"/>
        <end position="201"/>
    </location>
</feature>
<reference evidence="2 3" key="1">
    <citation type="submission" date="2024-01" db="EMBL/GenBank/DDBJ databases">
        <title>Genome assemblies of Stephania.</title>
        <authorList>
            <person name="Yang L."/>
        </authorList>
    </citation>
    <scope>NUCLEOTIDE SEQUENCE [LARGE SCALE GENOMIC DNA]</scope>
    <source>
        <strain evidence="2">JXDWG</strain>
        <tissue evidence="2">Leaf</tissue>
    </source>
</reference>
<dbReference type="Proteomes" id="UP001419268">
    <property type="component" value="Unassembled WGS sequence"/>
</dbReference>
<evidence type="ECO:0000313" key="2">
    <source>
        <dbReference type="EMBL" id="KAK9095275.1"/>
    </source>
</evidence>
<keyword evidence="3" id="KW-1185">Reference proteome</keyword>
<gene>
    <name evidence="2" type="ORF">Scep_026744</name>
</gene>
<feature type="signal peptide" evidence="1">
    <location>
        <begin position="1"/>
        <end position="23"/>
    </location>
</feature>
<comment type="caution">
    <text evidence="2">The sequence shown here is derived from an EMBL/GenBank/DDBJ whole genome shotgun (WGS) entry which is preliminary data.</text>
</comment>
<proteinExistence type="predicted"/>
<organism evidence="2 3">
    <name type="scientific">Stephania cephalantha</name>
    <dbReference type="NCBI Taxonomy" id="152367"/>
    <lineage>
        <taxon>Eukaryota</taxon>
        <taxon>Viridiplantae</taxon>
        <taxon>Streptophyta</taxon>
        <taxon>Embryophyta</taxon>
        <taxon>Tracheophyta</taxon>
        <taxon>Spermatophyta</taxon>
        <taxon>Magnoliopsida</taxon>
        <taxon>Ranunculales</taxon>
        <taxon>Menispermaceae</taxon>
        <taxon>Menispermoideae</taxon>
        <taxon>Cissampelideae</taxon>
        <taxon>Stephania</taxon>
    </lineage>
</organism>
<keyword evidence="1" id="KW-0732">Signal</keyword>
<accession>A0AAP0EKR2</accession>
<evidence type="ECO:0000256" key="1">
    <source>
        <dbReference type="SAM" id="SignalP"/>
    </source>
</evidence>
<name>A0AAP0EKR2_9MAGN</name>
<protein>
    <submittedName>
        <fullName evidence="2">Uncharacterized protein</fullName>
    </submittedName>
</protein>